<reference evidence="3 4" key="1">
    <citation type="submission" date="2018-02" db="EMBL/GenBank/DDBJ databases">
        <title>Jeotgalibacillus proteolyticum sp. nov. a protease producing bacterium isolated from ocean sediments of Laizhou Bay.</title>
        <authorList>
            <person name="Li Y."/>
        </authorList>
    </citation>
    <scope>NUCLEOTIDE SEQUENCE [LARGE SCALE GENOMIC DNA]</scope>
    <source>
        <strain evidence="3 4">22-7</strain>
    </source>
</reference>
<dbReference type="RefSeq" id="WP_104059143.1">
    <property type="nucleotide sequence ID" value="NZ_PREZ01000006.1"/>
</dbReference>
<dbReference type="InterPro" id="IPR027383">
    <property type="entry name" value="Znf_put"/>
</dbReference>
<feature type="domain" description="Putative zinc-finger" evidence="2">
    <location>
        <begin position="6"/>
        <end position="40"/>
    </location>
</feature>
<name>A0A2S5G8Y9_9BACL</name>
<sequence>MKEIKCTVIQDVLPLYVDEVVSLDTKEMVDEHLQHCEKCQKEYEAMKGTLYIPAQNEAPLINKINKKWRRKKVIVSIASVLATAIVLFGAFAYVFYFERVIPYSDDLFEIGLEDNNQLVSQYYGKSYATVHETHPMRLEIDGETRNVSFIYYTKTIADSPSRSLLNREKNDNEQDYSWTFAESEKIDAVYYAEFDVYKITDGKDSWEAVLDRGELVWER</sequence>
<keyword evidence="1" id="KW-1133">Transmembrane helix</keyword>
<feature type="transmembrane region" description="Helical" evidence="1">
    <location>
        <begin position="73"/>
        <end position="96"/>
    </location>
</feature>
<gene>
    <name evidence="3" type="ORF">C4B60_16590</name>
</gene>
<proteinExistence type="predicted"/>
<dbReference type="AlphaFoldDB" id="A0A2S5G8Y9"/>
<evidence type="ECO:0000259" key="2">
    <source>
        <dbReference type="Pfam" id="PF13490"/>
    </source>
</evidence>
<keyword evidence="1" id="KW-0812">Transmembrane</keyword>
<keyword evidence="1" id="KW-0472">Membrane</keyword>
<dbReference type="Pfam" id="PF13490">
    <property type="entry name" value="zf-HC2"/>
    <property type="match status" value="1"/>
</dbReference>
<dbReference type="EMBL" id="PREZ01000006">
    <property type="protein sequence ID" value="PPA69405.1"/>
    <property type="molecule type" value="Genomic_DNA"/>
</dbReference>
<organism evidence="3 4">
    <name type="scientific">Jeotgalibacillus proteolyticus</name>
    <dbReference type="NCBI Taxonomy" id="2082395"/>
    <lineage>
        <taxon>Bacteria</taxon>
        <taxon>Bacillati</taxon>
        <taxon>Bacillota</taxon>
        <taxon>Bacilli</taxon>
        <taxon>Bacillales</taxon>
        <taxon>Caryophanaceae</taxon>
        <taxon>Jeotgalibacillus</taxon>
    </lineage>
</organism>
<accession>A0A2S5G8Y9</accession>
<dbReference type="Proteomes" id="UP000239047">
    <property type="component" value="Unassembled WGS sequence"/>
</dbReference>
<evidence type="ECO:0000313" key="4">
    <source>
        <dbReference type="Proteomes" id="UP000239047"/>
    </source>
</evidence>
<evidence type="ECO:0000256" key="1">
    <source>
        <dbReference type="SAM" id="Phobius"/>
    </source>
</evidence>
<keyword evidence="4" id="KW-1185">Reference proteome</keyword>
<comment type="caution">
    <text evidence="3">The sequence shown here is derived from an EMBL/GenBank/DDBJ whole genome shotgun (WGS) entry which is preliminary data.</text>
</comment>
<evidence type="ECO:0000313" key="3">
    <source>
        <dbReference type="EMBL" id="PPA69405.1"/>
    </source>
</evidence>
<protein>
    <recommendedName>
        <fullName evidence="2">Putative zinc-finger domain-containing protein</fullName>
    </recommendedName>
</protein>
<dbReference type="OrthoDB" id="9816425at2"/>